<feature type="domain" description="BD-FAE-like" evidence="3">
    <location>
        <begin position="57"/>
        <end position="242"/>
    </location>
</feature>
<evidence type="ECO:0000259" key="3">
    <source>
        <dbReference type="Pfam" id="PF20434"/>
    </source>
</evidence>
<protein>
    <submittedName>
        <fullName evidence="4">Acetyl esterase/lipase</fullName>
    </submittedName>
</protein>
<dbReference type="PANTHER" id="PTHR48081:SF13">
    <property type="entry name" value="ALPHA_BETA HYDROLASE"/>
    <property type="match status" value="1"/>
</dbReference>
<dbReference type="InterPro" id="IPR029058">
    <property type="entry name" value="AB_hydrolase_fold"/>
</dbReference>
<dbReference type="EMBL" id="SOCA01000009">
    <property type="protein sequence ID" value="TDU66022.1"/>
    <property type="molecule type" value="Genomic_DNA"/>
</dbReference>
<dbReference type="InterPro" id="IPR050300">
    <property type="entry name" value="GDXG_lipolytic_enzyme"/>
</dbReference>
<keyword evidence="1" id="KW-0378">Hydrolase</keyword>
<evidence type="ECO:0000313" key="4">
    <source>
        <dbReference type="EMBL" id="TDU66022.1"/>
    </source>
</evidence>
<dbReference type="Pfam" id="PF20434">
    <property type="entry name" value="BD-FAE"/>
    <property type="match status" value="1"/>
</dbReference>
<feature type="chain" id="PRO_5020463108" evidence="2">
    <location>
        <begin position="19"/>
        <end position="286"/>
    </location>
</feature>
<evidence type="ECO:0000313" key="5">
    <source>
        <dbReference type="Proteomes" id="UP000295662"/>
    </source>
</evidence>
<proteinExistence type="predicted"/>
<sequence length="286" mass="31055">MKAHLLLFVCLLSSLSCTTRVGPRIGTPVQPVRVAGFTLREDVIYTPPGWPQALPADVYVPDGPGPWPGILLIHGGSWANKDRRSDMDGIAGHLARRGYVVMNATYRLAPQHIHPAQIHDLQQATRWLRTHADQLHLQPDHLGVFGYSAGGHLAALLAALDAPADLRFQAVVAGGAPSDLRKFDRSPIVTTYLGGSLQEKSALYAAASPVTHLTSDDPPVFIYHGTRDTLVPPDHASDYAAALKKVGIPHELVWQNGRGHIAAFLSYGDILTPALSFLDRHLRQPK</sequence>
<evidence type="ECO:0000256" key="2">
    <source>
        <dbReference type="SAM" id="SignalP"/>
    </source>
</evidence>
<dbReference type="Gene3D" id="3.40.50.1820">
    <property type="entry name" value="alpha/beta hydrolase"/>
    <property type="match status" value="1"/>
</dbReference>
<dbReference type="InterPro" id="IPR049492">
    <property type="entry name" value="BD-FAE-like_dom"/>
</dbReference>
<dbReference type="OrthoDB" id="9771666at2"/>
<reference evidence="4 5" key="1">
    <citation type="submission" date="2019-03" db="EMBL/GenBank/DDBJ databases">
        <title>Genomic Encyclopedia of Archaeal and Bacterial Type Strains, Phase II (KMG-II): from individual species to whole genera.</title>
        <authorList>
            <person name="Goeker M."/>
        </authorList>
    </citation>
    <scope>NUCLEOTIDE SEQUENCE [LARGE SCALE GENOMIC DNA]</scope>
    <source>
        <strain evidence="4 5">ATCC 25309</strain>
    </source>
</reference>
<evidence type="ECO:0000256" key="1">
    <source>
        <dbReference type="ARBA" id="ARBA00022801"/>
    </source>
</evidence>
<dbReference type="PANTHER" id="PTHR48081">
    <property type="entry name" value="AB HYDROLASE SUPERFAMILY PROTEIN C4A8.06C"/>
    <property type="match status" value="1"/>
</dbReference>
<dbReference type="Proteomes" id="UP000295662">
    <property type="component" value="Unassembled WGS sequence"/>
</dbReference>
<dbReference type="SUPFAM" id="SSF53474">
    <property type="entry name" value="alpha/beta-Hydrolases"/>
    <property type="match status" value="1"/>
</dbReference>
<dbReference type="GO" id="GO:0016787">
    <property type="term" value="F:hydrolase activity"/>
    <property type="evidence" value="ECO:0007669"/>
    <property type="project" value="UniProtKB-KW"/>
</dbReference>
<comment type="caution">
    <text evidence="4">The sequence shown here is derived from an EMBL/GenBank/DDBJ whole genome shotgun (WGS) entry which is preliminary data.</text>
</comment>
<feature type="signal peptide" evidence="2">
    <location>
        <begin position="1"/>
        <end position="18"/>
    </location>
</feature>
<dbReference type="AlphaFoldDB" id="A0A4R7RL78"/>
<accession>A0A4R7RL78</accession>
<name>A0A4R7RL78_9BACT</name>
<gene>
    <name evidence="4" type="ORF">EI77_03758</name>
</gene>
<keyword evidence="5" id="KW-1185">Reference proteome</keyword>
<dbReference type="RefSeq" id="WP_133796768.1">
    <property type="nucleotide sequence ID" value="NZ_SOCA01000009.1"/>
</dbReference>
<organism evidence="4 5">
    <name type="scientific">Prosthecobacter fusiformis</name>
    <dbReference type="NCBI Taxonomy" id="48464"/>
    <lineage>
        <taxon>Bacteria</taxon>
        <taxon>Pseudomonadati</taxon>
        <taxon>Verrucomicrobiota</taxon>
        <taxon>Verrucomicrobiia</taxon>
        <taxon>Verrucomicrobiales</taxon>
        <taxon>Verrucomicrobiaceae</taxon>
        <taxon>Prosthecobacter</taxon>
    </lineage>
</organism>
<keyword evidence="2" id="KW-0732">Signal</keyword>
<dbReference type="PROSITE" id="PS51257">
    <property type="entry name" value="PROKAR_LIPOPROTEIN"/>
    <property type="match status" value="1"/>
</dbReference>